<gene>
    <name evidence="10" type="ORF">ARMA_1533</name>
</gene>
<reference evidence="11" key="2">
    <citation type="submission" date="2015-08" db="EMBL/GenBank/DDBJ databases">
        <title>Draft Genome Sequence of a Heterotrophic Facultative Anaerobic Bacterium Ardenticatena maritima Strain 110S.</title>
        <authorList>
            <person name="Kawaichi S."/>
            <person name="Yoshida T."/>
            <person name="Sako Y."/>
            <person name="Nakamura R."/>
        </authorList>
    </citation>
    <scope>NUCLEOTIDE SEQUENCE [LARGE SCALE GENOMIC DNA]</scope>
    <source>
        <strain evidence="11">110S</strain>
    </source>
</reference>
<feature type="binding site" evidence="8">
    <location>
        <position position="130"/>
    </location>
    <ligand>
        <name>Zn(2+)</name>
        <dbReference type="ChEBI" id="CHEBI:29105"/>
    </ligand>
</feature>
<dbReference type="InParanoid" id="A0A0M9UCM7"/>
<accession>A0A0M9UCM7</accession>
<evidence type="ECO:0000256" key="1">
    <source>
        <dbReference type="ARBA" id="ARBA00010716"/>
    </source>
</evidence>
<dbReference type="NCBIfam" id="TIGR00221">
    <property type="entry name" value="nagA"/>
    <property type="match status" value="1"/>
</dbReference>
<evidence type="ECO:0000256" key="7">
    <source>
        <dbReference type="PIRSR" id="PIRSR038994-2"/>
    </source>
</evidence>
<dbReference type="PANTHER" id="PTHR11113:SF14">
    <property type="entry name" value="N-ACETYLGLUCOSAMINE-6-PHOSPHATE DEACETYLASE"/>
    <property type="match status" value="1"/>
</dbReference>
<feature type="domain" description="Amidohydrolase-related" evidence="9">
    <location>
        <begin position="53"/>
        <end position="377"/>
    </location>
</feature>
<reference evidence="10 11" key="1">
    <citation type="journal article" date="2015" name="Genome Announc.">
        <title>Draft Genome Sequence of a Heterotrophic Facultative Anaerobic Thermophilic Bacterium, Ardenticatena maritima Strain 110ST.</title>
        <authorList>
            <person name="Kawaichi S."/>
            <person name="Yoshida T."/>
            <person name="Sako Y."/>
            <person name="Nakamura R."/>
        </authorList>
    </citation>
    <scope>NUCLEOTIDE SEQUENCE [LARGE SCALE GENOMIC DNA]</scope>
    <source>
        <strain evidence="10 11">110S</strain>
    </source>
</reference>
<dbReference type="PANTHER" id="PTHR11113">
    <property type="entry name" value="N-ACETYLGLUCOSAMINE-6-PHOSPHATE DEACETYLASE"/>
    <property type="match status" value="1"/>
</dbReference>
<protein>
    <submittedName>
        <fullName evidence="10">N-acetylglucosamine-6-phosphate deacetylase</fullName>
        <ecNumber evidence="10">3.5.1.25</ecNumber>
    </submittedName>
</protein>
<dbReference type="CDD" id="cd00854">
    <property type="entry name" value="NagA"/>
    <property type="match status" value="1"/>
</dbReference>
<dbReference type="InterPro" id="IPR003764">
    <property type="entry name" value="GlcNAc_6-P_deAcase"/>
</dbReference>
<evidence type="ECO:0000256" key="3">
    <source>
        <dbReference type="ARBA" id="ARBA00022801"/>
    </source>
</evidence>
<dbReference type="Pfam" id="PF01979">
    <property type="entry name" value="Amidohydro_1"/>
    <property type="match status" value="1"/>
</dbReference>
<dbReference type="InterPro" id="IPR006680">
    <property type="entry name" value="Amidohydro-rel"/>
</dbReference>
<organism evidence="10 11">
    <name type="scientific">Ardenticatena maritima</name>
    <dbReference type="NCBI Taxonomy" id="872965"/>
    <lineage>
        <taxon>Bacteria</taxon>
        <taxon>Bacillati</taxon>
        <taxon>Chloroflexota</taxon>
        <taxon>Ardenticatenia</taxon>
        <taxon>Ardenticatenales</taxon>
        <taxon>Ardenticatenaceae</taxon>
        <taxon>Ardenticatena</taxon>
    </lineage>
</organism>
<dbReference type="FunCoup" id="A0A0M9UCM7">
    <property type="interactions" value="196"/>
</dbReference>
<evidence type="ECO:0000313" key="11">
    <source>
        <dbReference type="Proteomes" id="UP000037784"/>
    </source>
</evidence>
<dbReference type="GO" id="GO:0046872">
    <property type="term" value="F:metal ion binding"/>
    <property type="evidence" value="ECO:0007669"/>
    <property type="project" value="UniProtKB-KW"/>
</dbReference>
<dbReference type="EC" id="3.5.1.25" evidence="10"/>
<feature type="binding site" evidence="7">
    <location>
        <begin position="218"/>
        <end position="219"/>
    </location>
    <ligand>
        <name>substrate</name>
    </ligand>
</feature>
<feature type="binding site" evidence="7">
    <location>
        <position position="141"/>
    </location>
    <ligand>
        <name>substrate</name>
    </ligand>
</feature>
<feature type="binding site" evidence="8">
    <location>
        <position position="215"/>
    </location>
    <ligand>
        <name>Zn(2+)</name>
        <dbReference type="ChEBI" id="CHEBI:29105"/>
    </ligand>
</feature>
<evidence type="ECO:0000256" key="6">
    <source>
        <dbReference type="PIRSR" id="PIRSR038994-1"/>
    </source>
</evidence>
<evidence type="ECO:0000256" key="2">
    <source>
        <dbReference type="ARBA" id="ARBA00022723"/>
    </source>
</evidence>
<feature type="active site" description="Proton donor/acceptor" evidence="6">
    <location>
        <position position="273"/>
    </location>
</feature>
<feature type="binding site" evidence="7">
    <location>
        <position position="250"/>
    </location>
    <ligand>
        <name>substrate</name>
    </ligand>
</feature>
<feature type="binding site" evidence="7">
    <location>
        <position position="226"/>
    </location>
    <ligand>
        <name>substrate</name>
    </ligand>
</feature>
<evidence type="ECO:0000256" key="4">
    <source>
        <dbReference type="ARBA" id="ARBA00023277"/>
    </source>
</evidence>
<keyword evidence="3 5" id="KW-0378">Hydrolase</keyword>
<keyword evidence="4 5" id="KW-0119">Carbohydrate metabolism</keyword>
<feature type="binding site" evidence="7">
    <location>
        <begin position="306"/>
        <end position="308"/>
    </location>
    <ligand>
        <name>substrate</name>
    </ligand>
</feature>
<dbReference type="SUPFAM" id="SSF51556">
    <property type="entry name" value="Metallo-dependent hydrolases"/>
    <property type="match status" value="1"/>
</dbReference>
<dbReference type="AlphaFoldDB" id="A0A0M9UCM7"/>
<sequence length="403" mass="43185">MLWIENVTLVTPERLLPRQDVFIDNGRIAAIQNSGEVHEAAGARRIQGNGLLLTPGWIDCQLNGGFGHDFTEDPTTMWDVAAQLPRFGVTAFLPTVITSPLARIAEAMAVWQAGPPAGWRGARPLGLHIEGPFLNPQKRGAHNPIHLRLPDPAAVADWSPEHGVWWVTLAPELPGALDLARFLRQRGVIVSAGHTMATFEEAEAAFKAGVMCGTHLFNAMAPLAHREPGMAGALLTNPEAVVGLIADGIHTHPAMVEIAWRCKGPHRIITVTDGMAALGMPPGRYHLGDLEVIVGETDARLPNGTLAGSIATLDQALRNVQRFVGCSLTEAVTTVTRTPAELFGLPKGRILVGYDADLTLITPRCEVVATIVGGEVVYERLDRVEVSSSAPFDDETMLIGVVA</sequence>
<feature type="binding site" evidence="8">
    <location>
        <position position="194"/>
    </location>
    <ligand>
        <name>Zn(2+)</name>
        <dbReference type="ChEBI" id="CHEBI:29105"/>
    </ligand>
</feature>
<keyword evidence="11" id="KW-1185">Reference proteome</keyword>
<comment type="similarity">
    <text evidence="1 5">Belongs to the metallo-dependent hydrolases superfamily. NagA family.</text>
</comment>
<name>A0A0M9UCM7_9CHLR</name>
<dbReference type="InterPro" id="IPR032466">
    <property type="entry name" value="Metal_Hydrolase"/>
</dbReference>
<dbReference type="GO" id="GO:0008448">
    <property type="term" value="F:N-acetylglucosamine-6-phosphate deacetylase activity"/>
    <property type="evidence" value="ECO:0007669"/>
    <property type="project" value="UniProtKB-EC"/>
</dbReference>
<proteinExistence type="inferred from homology"/>
<dbReference type="InterPro" id="IPR011059">
    <property type="entry name" value="Metal-dep_hydrolase_composite"/>
</dbReference>
<dbReference type="GO" id="GO:0006046">
    <property type="term" value="P:N-acetylglucosamine catabolic process"/>
    <property type="evidence" value="ECO:0007669"/>
    <property type="project" value="TreeGrafter"/>
</dbReference>
<comment type="caution">
    <text evidence="10">The sequence shown here is derived from an EMBL/GenBank/DDBJ whole genome shotgun (WGS) entry which is preliminary data.</text>
</comment>
<evidence type="ECO:0000256" key="8">
    <source>
        <dbReference type="PIRSR" id="PIRSR038994-3"/>
    </source>
</evidence>
<dbReference type="PIRSF" id="PIRSF038994">
    <property type="entry name" value="NagA"/>
    <property type="match status" value="1"/>
</dbReference>
<evidence type="ECO:0000256" key="5">
    <source>
        <dbReference type="PIRNR" id="PIRNR038994"/>
    </source>
</evidence>
<dbReference type="Gene3D" id="3.20.20.140">
    <property type="entry name" value="Metal-dependent hydrolases"/>
    <property type="match status" value="1"/>
</dbReference>
<keyword evidence="2 8" id="KW-0479">Metal-binding</keyword>
<dbReference type="EMBL" id="BBZA01000114">
    <property type="protein sequence ID" value="GAP63110.1"/>
    <property type="molecule type" value="Genomic_DNA"/>
</dbReference>
<dbReference type="OrthoDB" id="9776488at2"/>
<dbReference type="Gene3D" id="2.30.40.10">
    <property type="entry name" value="Urease, subunit C, domain 1"/>
    <property type="match status" value="1"/>
</dbReference>
<dbReference type="Proteomes" id="UP000037784">
    <property type="component" value="Unassembled WGS sequence"/>
</dbReference>
<dbReference type="RefSeq" id="WP_082374230.1">
    <property type="nucleotide sequence ID" value="NZ_BBZA01000114.1"/>
</dbReference>
<dbReference type="SUPFAM" id="SSF51338">
    <property type="entry name" value="Composite domain of metallo-dependent hydrolases"/>
    <property type="match status" value="1"/>
</dbReference>
<evidence type="ECO:0000259" key="9">
    <source>
        <dbReference type="Pfam" id="PF01979"/>
    </source>
</evidence>
<comment type="cofactor">
    <cofactor evidence="8">
        <name>a divalent metal cation</name>
        <dbReference type="ChEBI" id="CHEBI:60240"/>
    </cofactor>
    <text evidence="8">Binds 1 divalent metal cation per subunit.</text>
</comment>
<evidence type="ECO:0000313" key="10">
    <source>
        <dbReference type="EMBL" id="GAP63110.1"/>
    </source>
</evidence>